<comment type="similarity">
    <text evidence="1">Belongs to the short-chain dehydrogenases/reductases (SDR) family.</text>
</comment>
<keyword evidence="5" id="KW-1185">Reference proteome</keyword>
<dbReference type="InterPro" id="IPR036291">
    <property type="entry name" value="NAD(P)-bd_dom_sf"/>
</dbReference>
<dbReference type="EMBL" id="JAVHJO010000017">
    <property type="protein sequence ID" value="KAK6525280.1"/>
    <property type="molecule type" value="Genomic_DNA"/>
</dbReference>
<evidence type="ECO:0000256" key="3">
    <source>
        <dbReference type="ARBA" id="ARBA00023002"/>
    </source>
</evidence>
<dbReference type="PRINTS" id="PR00081">
    <property type="entry name" value="GDHRDH"/>
</dbReference>
<dbReference type="GO" id="GO:0050664">
    <property type="term" value="F:oxidoreductase activity, acting on NAD(P)H, oxygen as acceptor"/>
    <property type="evidence" value="ECO:0007669"/>
    <property type="project" value="TreeGrafter"/>
</dbReference>
<dbReference type="FunFam" id="3.40.50.720:FF:000084">
    <property type="entry name" value="Short-chain dehydrogenase reductase"/>
    <property type="match status" value="1"/>
</dbReference>
<comment type="caution">
    <text evidence="4">The sequence shown here is derived from an EMBL/GenBank/DDBJ whole genome shotgun (WGS) entry which is preliminary data.</text>
</comment>
<dbReference type="InterPro" id="IPR002347">
    <property type="entry name" value="SDR_fam"/>
</dbReference>
<dbReference type="SUPFAM" id="SSF51735">
    <property type="entry name" value="NAD(P)-binding Rossmann-fold domains"/>
    <property type="match status" value="1"/>
</dbReference>
<proteinExistence type="inferred from homology"/>
<dbReference type="PANTHER" id="PTHR43008:SF13">
    <property type="entry name" value="L-XYLULOSE REDUCTASE-RELATED"/>
    <property type="match status" value="1"/>
</dbReference>
<protein>
    <submittedName>
        <fullName evidence="4">Sorbose reductase sou1</fullName>
    </submittedName>
</protein>
<sequence>MEKILLPTHRGDSFEHHISQPPKETNVFSLLSLRGKTAIVSGGGGGIGFAVVEAFAEAGANVALWYNSSKVAVEKAASISKTYGVMCRAYQVNVSDEQAVESAVEQAVQDLNGHLDIFVANAAITWINGSIVESTTADFQNLLNTNLMSVYFSAKAVGKQFKKQKDQQTGNTLNNDSPSFIITSSIAGMKQLLPQSFAPYSIVKAALTHFAKCLAVEWTAFARVNCISPGYVITGMLEPAPDTMRDLWKGRTPMGREGSVAELKAAYLYLASNASSFTTGSNLVIDGGYTCV</sequence>
<accession>A0AAV9WT23</accession>
<reference evidence="4 5" key="1">
    <citation type="submission" date="2019-10" db="EMBL/GenBank/DDBJ databases">
        <authorList>
            <person name="Palmer J.M."/>
        </authorList>
    </citation>
    <scope>NUCLEOTIDE SEQUENCE [LARGE SCALE GENOMIC DNA]</scope>
    <source>
        <strain evidence="4 5">TWF694</strain>
    </source>
</reference>
<evidence type="ECO:0000256" key="1">
    <source>
        <dbReference type="ARBA" id="ARBA00006484"/>
    </source>
</evidence>
<evidence type="ECO:0000256" key="2">
    <source>
        <dbReference type="ARBA" id="ARBA00022857"/>
    </source>
</evidence>
<dbReference type="AlphaFoldDB" id="A0AAV9WT23"/>
<dbReference type="Proteomes" id="UP001365542">
    <property type="component" value="Unassembled WGS sequence"/>
</dbReference>
<dbReference type="GO" id="GO:0016616">
    <property type="term" value="F:oxidoreductase activity, acting on the CH-OH group of donors, NAD or NADP as acceptor"/>
    <property type="evidence" value="ECO:0007669"/>
    <property type="project" value="UniProtKB-ARBA"/>
</dbReference>
<dbReference type="Gene3D" id="3.40.50.720">
    <property type="entry name" value="NAD(P)-binding Rossmann-like Domain"/>
    <property type="match status" value="1"/>
</dbReference>
<evidence type="ECO:0000313" key="5">
    <source>
        <dbReference type="Proteomes" id="UP001365542"/>
    </source>
</evidence>
<evidence type="ECO:0000313" key="4">
    <source>
        <dbReference type="EMBL" id="KAK6525280.1"/>
    </source>
</evidence>
<dbReference type="PANTHER" id="PTHR43008">
    <property type="entry name" value="BENZIL REDUCTASE"/>
    <property type="match status" value="1"/>
</dbReference>
<organism evidence="4 5">
    <name type="scientific">Orbilia ellipsospora</name>
    <dbReference type="NCBI Taxonomy" id="2528407"/>
    <lineage>
        <taxon>Eukaryota</taxon>
        <taxon>Fungi</taxon>
        <taxon>Dikarya</taxon>
        <taxon>Ascomycota</taxon>
        <taxon>Pezizomycotina</taxon>
        <taxon>Orbiliomycetes</taxon>
        <taxon>Orbiliales</taxon>
        <taxon>Orbiliaceae</taxon>
        <taxon>Orbilia</taxon>
    </lineage>
</organism>
<gene>
    <name evidence="4" type="primary">SOU1_2</name>
    <name evidence="4" type="ORF">TWF694_005426</name>
</gene>
<name>A0AAV9WT23_9PEZI</name>
<keyword evidence="3" id="KW-0560">Oxidoreductase</keyword>
<dbReference type="Pfam" id="PF13561">
    <property type="entry name" value="adh_short_C2"/>
    <property type="match status" value="1"/>
</dbReference>
<keyword evidence="2" id="KW-0521">NADP</keyword>